<evidence type="ECO:0000313" key="4">
    <source>
        <dbReference type="Proteomes" id="UP000799436"/>
    </source>
</evidence>
<dbReference type="PANTHER" id="PTHR37013">
    <property type="entry name" value="INTEGRAL MEMBRANE PROTEIN (AFU_ORTHOLOGUE AFUA_1G05950)-RELATED"/>
    <property type="match status" value="1"/>
</dbReference>
<dbReference type="Pfam" id="PF24802">
    <property type="entry name" value="DUF7703"/>
    <property type="match status" value="1"/>
</dbReference>
<sequence>MASSVNNERSYWNGDFDAQTLSIIITCSVSVYNALELLIWIAATFDRARGLYFWSLLAATTGLLPYNVGILLTYFRFTSDAVGLAFGWVGWSAVITGQSLVLYSRLAFILNDKRILKILKWVIIVNGVIWHTSTQAIHYCSRYSPGSTQSQCSMVYSVVEKLQMTVFCLQEFTISGIYMWQTARLMSVLQRHKTRKVMQELFLINLLIILMDIVLLVVEYLDYLALEGSIKTFIYSVKLKVEFLILGKLIELVRASVKSGSTHLRDYSNGHAREVDPGSACEGSTMPKWLCQAEEREHGMCEVPNGHAVGRDLSMSMTVEERRRRQLTETDPYAEALRSISTRGGSDGCPALNMDAELRNPISNYHSRSFVHTTTEAT</sequence>
<gene>
    <name evidence="3" type="ORF">EJ03DRAFT_195965</name>
</gene>
<dbReference type="OrthoDB" id="405906at2759"/>
<feature type="transmembrane region" description="Helical" evidence="1">
    <location>
        <begin position="20"/>
        <end position="39"/>
    </location>
</feature>
<keyword evidence="1" id="KW-0472">Membrane</keyword>
<accession>A0A6G1KZ54</accession>
<dbReference type="AlphaFoldDB" id="A0A6G1KZ54"/>
<dbReference type="EMBL" id="ML995882">
    <property type="protein sequence ID" value="KAF2765877.1"/>
    <property type="molecule type" value="Genomic_DNA"/>
</dbReference>
<keyword evidence="1" id="KW-0812">Transmembrane</keyword>
<reference evidence="3" key="1">
    <citation type="journal article" date="2020" name="Stud. Mycol.">
        <title>101 Dothideomycetes genomes: a test case for predicting lifestyles and emergence of pathogens.</title>
        <authorList>
            <person name="Haridas S."/>
            <person name="Albert R."/>
            <person name="Binder M."/>
            <person name="Bloem J."/>
            <person name="Labutti K."/>
            <person name="Salamov A."/>
            <person name="Andreopoulos B."/>
            <person name="Baker S."/>
            <person name="Barry K."/>
            <person name="Bills G."/>
            <person name="Bluhm B."/>
            <person name="Cannon C."/>
            <person name="Castanera R."/>
            <person name="Culley D."/>
            <person name="Daum C."/>
            <person name="Ezra D."/>
            <person name="Gonzalez J."/>
            <person name="Henrissat B."/>
            <person name="Kuo A."/>
            <person name="Liang C."/>
            <person name="Lipzen A."/>
            <person name="Lutzoni F."/>
            <person name="Magnuson J."/>
            <person name="Mondo S."/>
            <person name="Nolan M."/>
            <person name="Ohm R."/>
            <person name="Pangilinan J."/>
            <person name="Park H.-J."/>
            <person name="Ramirez L."/>
            <person name="Alfaro M."/>
            <person name="Sun H."/>
            <person name="Tritt A."/>
            <person name="Yoshinaga Y."/>
            <person name="Zwiers L.-H."/>
            <person name="Turgeon B."/>
            <person name="Goodwin S."/>
            <person name="Spatafora J."/>
            <person name="Crous P."/>
            <person name="Grigoriev I."/>
        </authorList>
    </citation>
    <scope>NUCLEOTIDE SEQUENCE</scope>
    <source>
        <strain evidence="3">CBS 116005</strain>
    </source>
</reference>
<keyword evidence="4" id="KW-1185">Reference proteome</keyword>
<feature type="transmembrane region" description="Helical" evidence="1">
    <location>
        <begin position="81"/>
        <end position="103"/>
    </location>
</feature>
<protein>
    <recommendedName>
        <fullName evidence="2">DUF7703 domain-containing protein</fullName>
    </recommendedName>
</protein>
<organism evidence="3 4">
    <name type="scientific">Teratosphaeria nubilosa</name>
    <dbReference type="NCBI Taxonomy" id="161662"/>
    <lineage>
        <taxon>Eukaryota</taxon>
        <taxon>Fungi</taxon>
        <taxon>Dikarya</taxon>
        <taxon>Ascomycota</taxon>
        <taxon>Pezizomycotina</taxon>
        <taxon>Dothideomycetes</taxon>
        <taxon>Dothideomycetidae</taxon>
        <taxon>Mycosphaerellales</taxon>
        <taxon>Teratosphaeriaceae</taxon>
        <taxon>Teratosphaeria</taxon>
    </lineage>
</organism>
<dbReference type="PANTHER" id="PTHR37013:SF3">
    <property type="entry name" value="INTEGRAL MEMBRANE PROTEIN (AFU_ORTHOLOGUE AFUA_1G05950)"/>
    <property type="match status" value="1"/>
</dbReference>
<dbReference type="Proteomes" id="UP000799436">
    <property type="component" value="Unassembled WGS sequence"/>
</dbReference>
<proteinExistence type="predicted"/>
<evidence type="ECO:0000256" key="1">
    <source>
        <dbReference type="SAM" id="Phobius"/>
    </source>
</evidence>
<name>A0A6G1KZ54_9PEZI</name>
<dbReference type="InterPro" id="IPR056120">
    <property type="entry name" value="DUF7703"/>
</dbReference>
<feature type="transmembrane region" description="Helical" evidence="1">
    <location>
        <begin position="51"/>
        <end position="75"/>
    </location>
</feature>
<feature type="transmembrane region" description="Helical" evidence="1">
    <location>
        <begin position="201"/>
        <end position="221"/>
    </location>
</feature>
<keyword evidence="1" id="KW-1133">Transmembrane helix</keyword>
<evidence type="ECO:0000313" key="3">
    <source>
        <dbReference type="EMBL" id="KAF2765877.1"/>
    </source>
</evidence>
<evidence type="ECO:0000259" key="2">
    <source>
        <dbReference type="Pfam" id="PF24802"/>
    </source>
</evidence>
<feature type="domain" description="DUF7703" evidence="2">
    <location>
        <begin position="18"/>
        <end position="257"/>
    </location>
</feature>